<gene>
    <name evidence="1" type="ORF">FH972_010785</name>
</gene>
<proteinExistence type="predicted"/>
<dbReference type="Proteomes" id="UP000327013">
    <property type="component" value="Chromosome 4"/>
</dbReference>
<keyword evidence="2" id="KW-1185">Reference proteome</keyword>
<reference evidence="1 2" key="1">
    <citation type="submission" date="2019-06" db="EMBL/GenBank/DDBJ databases">
        <title>A chromosomal-level reference genome of Carpinus fangiana (Coryloideae, Betulaceae).</title>
        <authorList>
            <person name="Yang X."/>
            <person name="Wang Z."/>
            <person name="Zhang L."/>
            <person name="Hao G."/>
            <person name="Liu J."/>
            <person name="Yang Y."/>
        </authorList>
    </citation>
    <scope>NUCLEOTIDE SEQUENCE [LARGE SCALE GENOMIC DNA]</scope>
    <source>
        <strain evidence="1">Cfa_2016G</strain>
        <tissue evidence="1">Leaf</tissue>
    </source>
</reference>
<sequence length="106" mass="11686">MFQLFARLHRLGAVAPVGHLHAVHRCSPAEKTDNLTARSIKALFEGKVRLPLTEVRKGLRSSSVRWRGSPKSGARASSTDCEWRSSMAWVVGSSRSAVVLAGVFWR</sequence>
<name>A0A660KPB3_9ROSI</name>
<evidence type="ECO:0000313" key="1">
    <source>
        <dbReference type="EMBL" id="KAE8038257.1"/>
    </source>
</evidence>
<organism evidence="1 2">
    <name type="scientific">Carpinus fangiana</name>
    <dbReference type="NCBI Taxonomy" id="176857"/>
    <lineage>
        <taxon>Eukaryota</taxon>
        <taxon>Viridiplantae</taxon>
        <taxon>Streptophyta</taxon>
        <taxon>Embryophyta</taxon>
        <taxon>Tracheophyta</taxon>
        <taxon>Spermatophyta</taxon>
        <taxon>Magnoliopsida</taxon>
        <taxon>eudicotyledons</taxon>
        <taxon>Gunneridae</taxon>
        <taxon>Pentapetalae</taxon>
        <taxon>rosids</taxon>
        <taxon>fabids</taxon>
        <taxon>Fagales</taxon>
        <taxon>Betulaceae</taxon>
        <taxon>Carpinus</taxon>
    </lineage>
</organism>
<dbReference type="AlphaFoldDB" id="A0A660KPB3"/>
<accession>A0A660KPB3</accession>
<evidence type="ECO:0000313" key="2">
    <source>
        <dbReference type="Proteomes" id="UP000327013"/>
    </source>
</evidence>
<protein>
    <submittedName>
        <fullName evidence="1">Uncharacterized protein</fullName>
    </submittedName>
</protein>
<dbReference type="EMBL" id="CM017324">
    <property type="protein sequence ID" value="KAE8038257.1"/>
    <property type="molecule type" value="Genomic_DNA"/>
</dbReference>